<reference evidence="2 3" key="1">
    <citation type="submission" date="2023-01" db="EMBL/GenBank/DDBJ databases">
        <title>Analysis of 21 Apiospora genomes using comparative genomics revels a genus with tremendous synthesis potential of carbohydrate active enzymes and secondary metabolites.</title>
        <authorList>
            <person name="Sorensen T."/>
        </authorList>
    </citation>
    <scope>NUCLEOTIDE SEQUENCE [LARGE SCALE GENOMIC DNA]</scope>
    <source>
        <strain evidence="2 3">CBS 114990</strain>
    </source>
</reference>
<keyword evidence="1" id="KW-1133">Transmembrane helix</keyword>
<dbReference type="RefSeq" id="XP_066661273.1">
    <property type="nucleotide sequence ID" value="XM_066819085.1"/>
</dbReference>
<comment type="caution">
    <text evidence="2">The sequence shown here is derived from an EMBL/GenBank/DDBJ whole genome shotgun (WGS) entry which is preliminary data.</text>
</comment>
<name>A0ABR1UXZ5_9PEZI</name>
<dbReference type="GeneID" id="92052145"/>
<keyword evidence="1" id="KW-0812">Transmembrane</keyword>
<feature type="transmembrane region" description="Helical" evidence="1">
    <location>
        <begin position="222"/>
        <end position="242"/>
    </location>
</feature>
<evidence type="ECO:0000313" key="2">
    <source>
        <dbReference type="EMBL" id="KAK8062674.1"/>
    </source>
</evidence>
<gene>
    <name evidence="2" type="ORF">PG997_014771</name>
</gene>
<dbReference type="Proteomes" id="UP001433268">
    <property type="component" value="Unassembled WGS sequence"/>
</dbReference>
<feature type="transmembrane region" description="Helical" evidence="1">
    <location>
        <begin position="279"/>
        <end position="301"/>
    </location>
</feature>
<feature type="transmembrane region" description="Helical" evidence="1">
    <location>
        <begin position="248"/>
        <end position="267"/>
    </location>
</feature>
<evidence type="ECO:0008006" key="4">
    <source>
        <dbReference type="Google" id="ProtNLM"/>
    </source>
</evidence>
<proteinExistence type="predicted"/>
<organism evidence="2 3">
    <name type="scientific">Apiospora hydei</name>
    <dbReference type="NCBI Taxonomy" id="1337664"/>
    <lineage>
        <taxon>Eukaryota</taxon>
        <taxon>Fungi</taxon>
        <taxon>Dikarya</taxon>
        <taxon>Ascomycota</taxon>
        <taxon>Pezizomycotina</taxon>
        <taxon>Sordariomycetes</taxon>
        <taxon>Xylariomycetidae</taxon>
        <taxon>Amphisphaeriales</taxon>
        <taxon>Apiosporaceae</taxon>
        <taxon>Apiospora</taxon>
    </lineage>
</organism>
<evidence type="ECO:0000313" key="3">
    <source>
        <dbReference type="Proteomes" id="UP001433268"/>
    </source>
</evidence>
<protein>
    <recommendedName>
        <fullName evidence="4">Glycerophosphocholine acyltransferase 1</fullName>
    </recommendedName>
</protein>
<keyword evidence="1" id="KW-0472">Membrane</keyword>
<dbReference type="EMBL" id="JAQQWN010000010">
    <property type="protein sequence ID" value="KAK8062674.1"/>
    <property type="molecule type" value="Genomic_DNA"/>
</dbReference>
<keyword evidence="3" id="KW-1185">Reference proteome</keyword>
<accession>A0ABR1UXZ5</accession>
<evidence type="ECO:0000256" key="1">
    <source>
        <dbReference type="SAM" id="Phobius"/>
    </source>
</evidence>
<sequence>MKPLFLLPEPRSSLWQEREEWFKRVEESCAYYLNRLAEFKPTIDQLCAANPSLVPDQDQRFRSYPNRQIKTAEAKKKHITKTGEYKKSFEDLREERTRLVNNVRSFEEKVKAMHAEFASRNTWESNADDPLVHDYYELMTRCRRFETGVQRILRDADLLTNTRPKHTSKGSELESELEPEPAIAKESKRHKSNWLYALMCWCRGTGPGDDTSNKSGQWWQRFDWFAVMTLLLLPFLPALTAYHFSNSYTGLLVLGYCIWFFKYQLFVHSPERWTVLWPTYYISDLLATGVFFSVCASHALFTLALPSLRDYAEEYTKR</sequence>